<dbReference type="InterPro" id="IPR012677">
    <property type="entry name" value="Nucleotide-bd_a/b_plait_sf"/>
</dbReference>
<dbReference type="InterPro" id="IPR000504">
    <property type="entry name" value="RRM_dom"/>
</dbReference>
<evidence type="ECO:0000256" key="2">
    <source>
        <dbReference type="PROSITE-ProRule" id="PRU00176"/>
    </source>
</evidence>
<organism evidence="5 6">
    <name type="scientific">Collybiopsis luxurians FD-317 M1</name>
    <dbReference type="NCBI Taxonomy" id="944289"/>
    <lineage>
        <taxon>Eukaryota</taxon>
        <taxon>Fungi</taxon>
        <taxon>Dikarya</taxon>
        <taxon>Basidiomycota</taxon>
        <taxon>Agaricomycotina</taxon>
        <taxon>Agaricomycetes</taxon>
        <taxon>Agaricomycetidae</taxon>
        <taxon>Agaricales</taxon>
        <taxon>Marasmiineae</taxon>
        <taxon>Omphalotaceae</taxon>
        <taxon>Collybiopsis</taxon>
        <taxon>Collybiopsis luxurians</taxon>
    </lineage>
</organism>
<dbReference type="PANTHER" id="PTHR10352">
    <property type="entry name" value="EUKARYOTIC TRANSLATION INITIATION FACTOR 3 SUBUNIT G"/>
    <property type="match status" value="1"/>
</dbReference>
<feature type="domain" description="RRM" evidence="4">
    <location>
        <begin position="169"/>
        <end position="259"/>
    </location>
</feature>
<dbReference type="EMBL" id="KN834783">
    <property type="protein sequence ID" value="KIK58792.1"/>
    <property type="molecule type" value="Genomic_DNA"/>
</dbReference>
<keyword evidence="3" id="KW-0812">Transmembrane</keyword>
<dbReference type="SUPFAM" id="SSF54928">
    <property type="entry name" value="RNA-binding domain, RBD"/>
    <property type="match status" value="2"/>
</dbReference>
<keyword evidence="3" id="KW-0472">Membrane</keyword>
<evidence type="ECO:0000313" key="5">
    <source>
        <dbReference type="EMBL" id="KIK58792.1"/>
    </source>
</evidence>
<dbReference type="PROSITE" id="PS50102">
    <property type="entry name" value="RRM"/>
    <property type="match status" value="2"/>
</dbReference>
<evidence type="ECO:0000259" key="4">
    <source>
        <dbReference type="PROSITE" id="PS50102"/>
    </source>
</evidence>
<evidence type="ECO:0000256" key="3">
    <source>
        <dbReference type="SAM" id="Phobius"/>
    </source>
</evidence>
<keyword evidence="3" id="KW-1133">Transmembrane helix</keyword>
<sequence>MPSASPESICPAGSLCFPYESYSDFIYNLNTRIIAPPVIGLTFYGIFIVLFSISIYIFRQRFLPGKFYVVATILFFALGTTSAALELARIAISPLYPFFFVYSIPSEGRLNSVDNFEIALDSIFIVSGLLSDALLNSKKRIVVVPALGLLASFDAGAGAGRGRGWTGRDTVYVRRNDAVHQESVILHDDGEVKPGDPNLPSIVFGRIQTKPDLKKPRKQLSIGYGFVGFRDVEGAKKAIKGLQGYVLDGHALHVKFAGRVGGDEDDGSAATAKDRVVGLKSQTTKMVVKNVLFEAMKDIQDLFGTHGQLKSVRLTKKFNSRTRGFAFLEFVSRYEAENVYEALRYAHLLGKHLVLEWAEEGE</sequence>
<dbReference type="GO" id="GO:0003723">
    <property type="term" value="F:RNA binding"/>
    <property type="evidence" value="ECO:0007669"/>
    <property type="project" value="UniProtKB-UniRule"/>
</dbReference>
<dbReference type="CDD" id="cd12320">
    <property type="entry name" value="RRM6_RBM19_RRM5_MRD1"/>
    <property type="match status" value="1"/>
</dbReference>
<feature type="domain" description="RRM" evidence="4">
    <location>
        <begin position="284"/>
        <end position="360"/>
    </location>
</feature>
<dbReference type="Proteomes" id="UP000053593">
    <property type="component" value="Unassembled WGS sequence"/>
</dbReference>
<reference evidence="5 6" key="1">
    <citation type="submission" date="2014-04" db="EMBL/GenBank/DDBJ databases">
        <title>Evolutionary Origins and Diversification of the Mycorrhizal Mutualists.</title>
        <authorList>
            <consortium name="DOE Joint Genome Institute"/>
            <consortium name="Mycorrhizal Genomics Consortium"/>
            <person name="Kohler A."/>
            <person name="Kuo A."/>
            <person name="Nagy L.G."/>
            <person name="Floudas D."/>
            <person name="Copeland A."/>
            <person name="Barry K.W."/>
            <person name="Cichocki N."/>
            <person name="Veneault-Fourrey C."/>
            <person name="LaButti K."/>
            <person name="Lindquist E.A."/>
            <person name="Lipzen A."/>
            <person name="Lundell T."/>
            <person name="Morin E."/>
            <person name="Murat C."/>
            <person name="Riley R."/>
            <person name="Ohm R."/>
            <person name="Sun H."/>
            <person name="Tunlid A."/>
            <person name="Henrissat B."/>
            <person name="Grigoriev I.V."/>
            <person name="Hibbett D.S."/>
            <person name="Martin F."/>
        </authorList>
    </citation>
    <scope>NUCLEOTIDE SEQUENCE [LARGE SCALE GENOMIC DNA]</scope>
    <source>
        <strain evidence="5 6">FD-317 M1</strain>
    </source>
</reference>
<feature type="transmembrane region" description="Helical" evidence="3">
    <location>
        <begin position="33"/>
        <end position="58"/>
    </location>
</feature>
<dbReference type="InterPro" id="IPR035979">
    <property type="entry name" value="RBD_domain_sf"/>
</dbReference>
<feature type="transmembrane region" description="Helical" evidence="3">
    <location>
        <begin position="67"/>
        <end position="96"/>
    </location>
</feature>
<proteinExistence type="predicted"/>
<dbReference type="SMART" id="SM00360">
    <property type="entry name" value="RRM"/>
    <property type="match status" value="2"/>
</dbReference>
<evidence type="ECO:0000313" key="6">
    <source>
        <dbReference type="Proteomes" id="UP000053593"/>
    </source>
</evidence>
<dbReference type="Pfam" id="PF00076">
    <property type="entry name" value="RRM_1"/>
    <property type="match status" value="2"/>
</dbReference>
<accession>A0A0D0CK35</accession>
<keyword evidence="1 2" id="KW-0694">RNA-binding</keyword>
<protein>
    <submittedName>
        <fullName evidence="5">Unplaced genomic scaffold GYMLUscaffold_35, whole genome shotgun sequence</fullName>
    </submittedName>
</protein>
<evidence type="ECO:0000256" key="1">
    <source>
        <dbReference type="ARBA" id="ARBA00022884"/>
    </source>
</evidence>
<gene>
    <name evidence="5" type="ORF">GYMLUDRAFT_245874</name>
</gene>
<dbReference type="AlphaFoldDB" id="A0A0D0CK35"/>
<name>A0A0D0CK35_9AGAR</name>
<dbReference type="Gene3D" id="3.30.70.330">
    <property type="match status" value="2"/>
</dbReference>
<dbReference type="OrthoDB" id="3046674at2759"/>
<dbReference type="HOGENOM" id="CLU_765159_0_0_1"/>
<keyword evidence="6" id="KW-1185">Reference proteome</keyword>